<gene>
    <name evidence="1" type="ORF">SAMN06265377_3259</name>
</gene>
<dbReference type="PROSITE" id="PS51257">
    <property type="entry name" value="PROKAR_LIPOPROTEIN"/>
    <property type="match status" value="1"/>
</dbReference>
<protein>
    <recommendedName>
        <fullName evidence="3">DUF885 domain-containing protein</fullName>
    </recommendedName>
</protein>
<dbReference type="Pfam" id="PF05960">
    <property type="entry name" value="DUF885"/>
    <property type="match status" value="1"/>
</dbReference>
<keyword evidence="2" id="KW-1185">Reference proteome</keyword>
<reference evidence="2" key="1">
    <citation type="submission" date="2017-09" db="EMBL/GenBank/DDBJ databases">
        <authorList>
            <person name="Varghese N."/>
            <person name="Submissions S."/>
        </authorList>
    </citation>
    <scope>NUCLEOTIDE SEQUENCE [LARGE SCALE GENOMIC DNA]</scope>
    <source>
        <strain evidence="2">DSM 25885</strain>
    </source>
</reference>
<accession>A0A285MW49</accession>
<dbReference type="InterPro" id="IPR010281">
    <property type="entry name" value="DUF885"/>
</dbReference>
<evidence type="ECO:0008006" key="3">
    <source>
        <dbReference type="Google" id="ProtNLM"/>
    </source>
</evidence>
<dbReference type="PANTHER" id="PTHR33361:SF15">
    <property type="entry name" value="DUF885 FAMILY LIPOPROTEIN"/>
    <property type="match status" value="1"/>
</dbReference>
<dbReference type="AlphaFoldDB" id="A0A285MW49"/>
<dbReference type="EMBL" id="OBEH01000005">
    <property type="protein sequence ID" value="SNZ01420.1"/>
    <property type="molecule type" value="Genomic_DNA"/>
</dbReference>
<dbReference type="Proteomes" id="UP000219048">
    <property type="component" value="Unassembled WGS sequence"/>
</dbReference>
<sequence>MRTKPLDNKSKPPMKNLLIGILFVTALGCSNVENQEKTYDFQQLTDDYLQVFWQQSPEWASWSGLTQYDSILTINTPVYLEKTKATCDSLLNVLESYPSEELTSLDKIDLAMMKGMLYWNDWNTSTFKPHEWDPSETNIGQRIGIIMNRTDSLATKLKSLSVLLSKTSGFYQAGLANLKTPSKPHLDLAIQQNQGTLNYLTSLERTVESAAISAAEKEPLTASISGTKTAIEAFIKGLESIIASGDYRDSRIGEELFEQKYKYEINAEYTARKIYEKALAEKAELRRQMITISDTLWNDYLPEDSKPSDSLLMVKKLIDKIAENHVPRDSFFIEINRQVKELAAFVDEKDLLTQDPTKPLQVRETPEYMRGIAGASITPPGPFEENGTTFYNVTPLDNYTDEQAESYLREYNDYILQILNIHEAIPGHYTQFVYANKSKSLIKSILFNGAMVEGWANYTEIMMLEEGYNSSPEIWLMRNKWHLRSVTNTILDYSYHVMDLTQKEAMSLMKEDAFQEQAEAEEKWIRLTRSSVQLSSYFTGFTQIYSLREEIKAKRGEDFNLKEFHEEFLSYGNAPVKYIREFMLQN</sequence>
<evidence type="ECO:0000313" key="2">
    <source>
        <dbReference type="Proteomes" id="UP000219048"/>
    </source>
</evidence>
<dbReference type="PANTHER" id="PTHR33361">
    <property type="entry name" value="GLR0591 PROTEIN"/>
    <property type="match status" value="1"/>
</dbReference>
<name>A0A285MW49_9FLAO</name>
<evidence type="ECO:0000313" key="1">
    <source>
        <dbReference type="EMBL" id="SNZ01420.1"/>
    </source>
</evidence>
<organism evidence="1 2">
    <name type="scientific">Flagellimonas pacifica</name>
    <dbReference type="NCBI Taxonomy" id="1247520"/>
    <lineage>
        <taxon>Bacteria</taxon>
        <taxon>Pseudomonadati</taxon>
        <taxon>Bacteroidota</taxon>
        <taxon>Flavobacteriia</taxon>
        <taxon>Flavobacteriales</taxon>
        <taxon>Flavobacteriaceae</taxon>
        <taxon>Flagellimonas</taxon>
    </lineage>
</organism>
<proteinExistence type="predicted"/>